<accession>A0A097ES91</accession>
<dbReference type="Proteomes" id="UP000035800">
    <property type="component" value="Chromosome I"/>
</dbReference>
<reference evidence="1 2" key="2">
    <citation type="journal article" date="2014" name="Emerg. Microbes Infect.">
        <title>Potential impact on kidney infection: a whole-genome analysis of Leptospira santarosai serovar Shermani.</title>
        <authorList>
            <person name="Chou L.F."/>
            <person name="Chen T.W."/>
            <person name="Ko Y.C."/>
            <person name="Pan M.J."/>
            <person name="Tian Y.C."/>
            <person name="Chiu C.H."/>
            <person name="Tang P."/>
            <person name="Hung C.C."/>
            <person name="Yang C.W."/>
        </authorList>
    </citation>
    <scope>NUCLEOTIDE SEQUENCE</scope>
    <source>
        <strain evidence="1 2">LT 821</strain>
    </source>
</reference>
<organism evidence="1 2">
    <name type="scientific">Leptospira santarosai serovar Shermani str. LT 821</name>
    <dbReference type="NCBI Taxonomy" id="758847"/>
    <lineage>
        <taxon>Bacteria</taxon>
        <taxon>Pseudomonadati</taxon>
        <taxon>Spirochaetota</taxon>
        <taxon>Spirochaetia</taxon>
        <taxon>Leptospirales</taxon>
        <taxon>Leptospiraceae</taxon>
        <taxon>Leptospira</taxon>
    </lineage>
</organism>
<proteinExistence type="predicted"/>
<dbReference type="KEGG" id="lst:LSS_20715"/>
<dbReference type="AlphaFoldDB" id="A0A097ES91"/>
<dbReference type="STRING" id="758847.LSS_20715"/>
<protein>
    <submittedName>
        <fullName evidence="1">Uncharacterized protein</fullName>
    </submittedName>
</protein>
<name>A0A097ES91_9LEPT</name>
<gene>
    <name evidence="1" type="ORF">LSS_20715</name>
</gene>
<evidence type="ECO:0000313" key="2">
    <source>
        <dbReference type="Proteomes" id="UP000035800"/>
    </source>
</evidence>
<evidence type="ECO:0000313" key="1">
    <source>
        <dbReference type="EMBL" id="AIT10794.1"/>
    </source>
</evidence>
<sequence>MFFYSTRPKLPVRILSVKITHFNEKIFQPRKENSPRIWKFFYL</sequence>
<dbReference type="EMBL" id="CP006694">
    <property type="protein sequence ID" value="AIT10794.1"/>
    <property type="molecule type" value="Genomic_DNA"/>
</dbReference>
<reference evidence="1 2" key="1">
    <citation type="journal article" date="2012" name="Gene">
        <title>Sequence of Leptospira santarosai serovar Shermani genome and prediction of virulence-associated genes.</title>
        <authorList>
            <person name="Chou L.F."/>
            <person name="Chen Y.T."/>
            <person name="Lu C.W."/>
            <person name="Ko Y.C."/>
            <person name="Tang C.Y."/>
            <person name="Pan M.J."/>
            <person name="Tian Y.C."/>
            <person name="Chiu C.H."/>
            <person name="Hung C.C."/>
            <person name="Yang C.W."/>
        </authorList>
    </citation>
    <scope>NUCLEOTIDE SEQUENCE [LARGE SCALE GENOMIC DNA]</scope>
    <source>
        <strain evidence="1">LT 821</strain>
    </source>
</reference>